<sequence>MYTRKDKVVQVYVIDNPIDQDRCQVFDTDQSYSLWIRWKRNAYKNKSRGKRSMNRSTNEIDDQFQEQNYSLNRHQLPVPKQLLSIEKIRRQENANKQQDGESVIPSVLTLKNDGLRSLKQSLQRKQTTGHNLEELRIRMYATQSGFNKTANINAGTMSINDNIFNNGNGNANNSMLINKQSSQVSRNNATLPLNTSSFGVSKDINLNQTSSLAIPSIKQHQAASAMDYEPQSKIKYGTCYDNLIEERLNQNVGKNLSFIKPERNRSKKELTEEEKLIKHQKRLLRSPRDALIDNTKIQLTKMNTKLKQQELAEKMLERQKQYNISNDNNANQVEEQLGYQPQVIKRAKLFNDEDYLTNLEMIEKQARELEEELELEEKEKKFKQKIKRQIQRDQGGVGGQMSKFYMTQKGNNQNAPNPSHSPILVKRNMVIQKVKSQHRSLHVTQNIIKKTALPSQLTQIEKLKLKELVAVEVQKYKEMAEKMFSEKKNWSIMISDDMNLERNDVMKGVKFEQLKKRFMHDFIRKTKEQIIKDRYPNSQDFNQQHQNVIFSETLKNLANKKIGEKQVGLSAQKQNINQPSNYPSQINLNISLKNKPQLEVPKNTQSKDNRDNSLVSMSQLHAIQETPSHGRGSNEHEQVEYDKFKNDFIDYMKGIVTKGGTSTLAQMGIGYGGTQANLKYKRKKLRMDETVEQIGQNIRNSIIQSRAQHERVGVIELQSLKQNYRGLQHQKTGNQKEVTAN</sequence>
<gene>
    <name evidence="2" type="primary">Contig19089.g20240</name>
    <name evidence="2" type="ORF">STYLEM_9663</name>
</gene>
<protein>
    <submittedName>
        <fullName evidence="2">Uncharacterized protein</fullName>
    </submittedName>
</protein>
<dbReference type="InParanoid" id="A0A078AEL3"/>
<dbReference type="Proteomes" id="UP000039865">
    <property type="component" value="Unassembled WGS sequence"/>
</dbReference>
<evidence type="ECO:0000313" key="2">
    <source>
        <dbReference type="EMBL" id="CDW80660.1"/>
    </source>
</evidence>
<accession>A0A078AEL3</accession>
<keyword evidence="1" id="KW-0175">Coiled coil</keyword>
<organism evidence="2 3">
    <name type="scientific">Stylonychia lemnae</name>
    <name type="common">Ciliate</name>
    <dbReference type="NCBI Taxonomy" id="5949"/>
    <lineage>
        <taxon>Eukaryota</taxon>
        <taxon>Sar</taxon>
        <taxon>Alveolata</taxon>
        <taxon>Ciliophora</taxon>
        <taxon>Intramacronucleata</taxon>
        <taxon>Spirotrichea</taxon>
        <taxon>Stichotrichia</taxon>
        <taxon>Sporadotrichida</taxon>
        <taxon>Oxytrichidae</taxon>
        <taxon>Stylonychinae</taxon>
        <taxon>Stylonychia</taxon>
    </lineage>
</organism>
<reference evidence="2 3" key="1">
    <citation type="submission" date="2014-06" db="EMBL/GenBank/DDBJ databases">
        <authorList>
            <person name="Swart Estienne"/>
        </authorList>
    </citation>
    <scope>NUCLEOTIDE SEQUENCE [LARGE SCALE GENOMIC DNA]</scope>
    <source>
        <strain evidence="2 3">130c</strain>
    </source>
</reference>
<evidence type="ECO:0000256" key="1">
    <source>
        <dbReference type="SAM" id="Coils"/>
    </source>
</evidence>
<feature type="coiled-coil region" evidence="1">
    <location>
        <begin position="292"/>
        <end position="319"/>
    </location>
</feature>
<proteinExistence type="predicted"/>
<evidence type="ECO:0000313" key="3">
    <source>
        <dbReference type="Proteomes" id="UP000039865"/>
    </source>
</evidence>
<keyword evidence="3" id="KW-1185">Reference proteome</keyword>
<name>A0A078AEL3_STYLE</name>
<feature type="coiled-coil region" evidence="1">
    <location>
        <begin position="352"/>
        <end position="386"/>
    </location>
</feature>
<dbReference type="AlphaFoldDB" id="A0A078AEL3"/>
<dbReference type="EMBL" id="CCKQ01009194">
    <property type="protein sequence ID" value="CDW80660.1"/>
    <property type="molecule type" value="Genomic_DNA"/>
</dbReference>